<accession>A0A6S6XRS6</accession>
<keyword evidence="1" id="KW-0472">Membrane</keyword>
<evidence type="ECO:0000313" key="2">
    <source>
        <dbReference type="EMBL" id="CAB1368666.1"/>
    </source>
</evidence>
<dbReference type="AlphaFoldDB" id="A0A6S6XRS6"/>
<dbReference type="KEGG" id="doe:DENOEST_1501"/>
<evidence type="ECO:0000256" key="1">
    <source>
        <dbReference type="SAM" id="Phobius"/>
    </source>
</evidence>
<name>A0A6S6XRS6_9PROT</name>
<protein>
    <submittedName>
        <fullName evidence="2">Uncharacterized protein</fullName>
    </submittedName>
</protein>
<evidence type="ECO:0000313" key="3">
    <source>
        <dbReference type="Proteomes" id="UP000515733"/>
    </source>
</evidence>
<feature type="transmembrane region" description="Helical" evidence="1">
    <location>
        <begin position="32"/>
        <end position="51"/>
    </location>
</feature>
<keyword evidence="1" id="KW-1133">Transmembrane helix</keyword>
<sequence>MGQDLSYLTLSEQEKLNRYPNRIRLGDINQTAWAFGIATVGFAIVTIRAFLEW</sequence>
<organism evidence="2 3">
    <name type="scientific">Denitratisoma oestradiolicum</name>
    <dbReference type="NCBI Taxonomy" id="311182"/>
    <lineage>
        <taxon>Bacteria</taxon>
        <taxon>Pseudomonadati</taxon>
        <taxon>Pseudomonadota</taxon>
        <taxon>Betaproteobacteria</taxon>
        <taxon>Nitrosomonadales</taxon>
        <taxon>Sterolibacteriaceae</taxon>
        <taxon>Denitratisoma</taxon>
    </lineage>
</organism>
<dbReference type="Proteomes" id="UP000515733">
    <property type="component" value="Chromosome"/>
</dbReference>
<dbReference type="EMBL" id="LR778301">
    <property type="protein sequence ID" value="CAB1368666.1"/>
    <property type="molecule type" value="Genomic_DNA"/>
</dbReference>
<proteinExistence type="predicted"/>
<gene>
    <name evidence="2" type="ORF">DENOEST_1501</name>
</gene>
<reference evidence="2 3" key="1">
    <citation type="submission" date="2020-03" db="EMBL/GenBank/DDBJ databases">
        <authorList>
            <consortium name="Genoscope - CEA"/>
            <person name="William W."/>
        </authorList>
    </citation>
    <scope>NUCLEOTIDE SEQUENCE [LARGE SCALE GENOMIC DNA]</scope>
    <source>
        <strain evidence="3">DSM 16959</strain>
    </source>
</reference>
<keyword evidence="3" id="KW-1185">Reference proteome</keyword>
<keyword evidence="1" id="KW-0812">Transmembrane</keyword>